<dbReference type="EMBL" id="BAABHO010000007">
    <property type="protein sequence ID" value="GAA4781305.1"/>
    <property type="molecule type" value="Genomic_DNA"/>
</dbReference>
<evidence type="ECO:0000313" key="3">
    <source>
        <dbReference type="EMBL" id="GAA4781305.1"/>
    </source>
</evidence>
<name>A0ABP9AGX4_9PSEU</name>
<keyword evidence="2" id="KW-0732">Signal</keyword>
<evidence type="ECO:0000256" key="1">
    <source>
        <dbReference type="SAM" id="MobiDB-lite"/>
    </source>
</evidence>
<comment type="caution">
    <text evidence="3">The sequence shown here is derived from an EMBL/GenBank/DDBJ whole genome shotgun (WGS) entry which is preliminary data.</text>
</comment>
<reference evidence="4" key="1">
    <citation type="journal article" date="2019" name="Int. J. Syst. Evol. Microbiol.">
        <title>The Global Catalogue of Microorganisms (GCM) 10K type strain sequencing project: providing services to taxonomists for standard genome sequencing and annotation.</title>
        <authorList>
            <consortium name="The Broad Institute Genomics Platform"/>
            <consortium name="The Broad Institute Genome Sequencing Center for Infectious Disease"/>
            <person name="Wu L."/>
            <person name="Ma J."/>
        </authorList>
    </citation>
    <scope>NUCLEOTIDE SEQUENCE [LARGE SCALE GENOMIC DNA]</scope>
    <source>
        <strain evidence="4">JCM 17979</strain>
    </source>
</reference>
<sequence>MSRALRAALTCTVAAALLVSCGSTPPRAERPAAPEEGTGLFRGPQPWTADVSSAPASERSAVIAALANAGGWGNGGVMQIDFGMPVLTADAGTPRTTVTGTPDYCGGGPDCDPVPAEVPLPDGAHAEGSPDLTCDAANEDCHLLVADRDGRRLYEIYQGTGSPDGITAGALVVWDLDRTWTDELRGPQCTSADAAGFPIAAMTPTADEVAAGRIDHALRFVLPNDRIRAGVYVPPATHAGGPESTDPDAPPYGVHLRLRSDVDLSGYTPAQRVVTTALQTHGMYLADGGEIALTFADDRTGTARWADLGIEAQTFAGLPVDAFEVIDHGAEVPLTYACARN</sequence>
<feature type="signal peptide" evidence="2">
    <location>
        <begin position="1"/>
        <end position="28"/>
    </location>
</feature>
<protein>
    <recommendedName>
        <fullName evidence="5">Lipoprotein</fullName>
    </recommendedName>
</protein>
<evidence type="ECO:0008006" key="5">
    <source>
        <dbReference type="Google" id="ProtNLM"/>
    </source>
</evidence>
<evidence type="ECO:0000313" key="4">
    <source>
        <dbReference type="Proteomes" id="UP001500928"/>
    </source>
</evidence>
<dbReference type="RefSeq" id="WP_345412088.1">
    <property type="nucleotide sequence ID" value="NZ_BAABHO010000007.1"/>
</dbReference>
<feature type="region of interest" description="Disordered" evidence="1">
    <location>
        <begin position="23"/>
        <end position="52"/>
    </location>
</feature>
<feature type="chain" id="PRO_5047481571" description="Lipoprotein" evidence="2">
    <location>
        <begin position="29"/>
        <end position="341"/>
    </location>
</feature>
<evidence type="ECO:0000256" key="2">
    <source>
        <dbReference type="SAM" id="SignalP"/>
    </source>
</evidence>
<organism evidence="3 4">
    <name type="scientific">Actinomycetospora chlora</name>
    <dbReference type="NCBI Taxonomy" id="663608"/>
    <lineage>
        <taxon>Bacteria</taxon>
        <taxon>Bacillati</taxon>
        <taxon>Actinomycetota</taxon>
        <taxon>Actinomycetes</taxon>
        <taxon>Pseudonocardiales</taxon>
        <taxon>Pseudonocardiaceae</taxon>
        <taxon>Actinomycetospora</taxon>
    </lineage>
</organism>
<dbReference type="Proteomes" id="UP001500928">
    <property type="component" value="Unassembled WGS sequence"/>
</dbReference>
<keyword evidence="4" id="KW-1185">Reference proteome</keyword>
<proteinExistence type="predicted"/>
<accession>A0ABP9AGX4</accession>
<gene>
    <name evidence="3" type="ORF">GCM10023200_13270</name>
</gene>
<dbReference type="PROSITE" id="PS51257">
    <property type="entry name" value="PROKAR_LIPOPROTEIN"/>
    <property type="match status" value="1"/>
</dbReference>